<keyword evidence="13 14" id="KW-0342">GTP-binding</keyword>
<comment type="caution">
    <text evidence="15">The sequence shown here is derived from an EMBL/GenBank/DDBJ whole genome shotgun (WGS) entry which is preliminary data.</text>
</comment>
<dbReference type="Proteomes" id="UP001245370">
    <property type="component" value="Unassembled WGS sequence"/>
</dbReference>
<comment type="function">
    <text evidence="4 14">Catalyzes ATP-dependent phosphorylation of adenosylcobinamide and addition of GMP to adenosylcobinamide phosphate.</text>
</comment>
<dbReference type="GO" id="GO:0008820">
    <property type="term" value="F:cobinamide phosphate guanylyltransferase activity"/>
    <property type="evidence" value="ECO:0007669"/>
    <property type="project" value="UniProtKB-EC"/>
</dbReference>
<comment type="pathway">
    <text evidence="6 14">Cofactor biosynthesis; adenosylcobalamin biosynthesis; adenosylcobalamin from cob(II)yrinate a,c-diamide: step 5/7.</text>
</comment>
<keyword evidence="10 14" id="KW-0547">Nucleotide-binding</keyword>
<evidence type="ECO:0000256" key="9">
    <source>
        <dbReference type="ARBA" id="ARBA00022679"/>
    </source>
</evidence>
<dbReference type="InterPro" id="IPR027417">
    <property type="entry name" value="P-loop_NTPase"/>
</dbReference>
<reference evidence="15 16" key="1">
    <citation type="submission" date="2023-07" db="EMBL/GenBank/DDBJ databases">
        <title>Genomic Encyclopedia of Type Strains, Phase IV (KMG-IV): sequencing the most valuable type-strain genomes for metagenomic binning, comparative biology and taxonomic classification.</title>
        <authorList>
            <person name="Goeker M."/>
        </authorList>
    </citation>
    <scope>NUCLEOTIDE SEQUENCE [LARGE SCALE GENOMIC DNA]</scope>
    <source>
        <strain evidence="15 16">DSM 338</strain>
    </source>
</reference>
<dbReference type="PIRSF" id="PIRSF006135">
    <property type="entry name" value="CobU"/>
    <property type="match status" value="1"/>
</dbReference>
<proteinExistence type="inferred from homology"/>
<evidence type="ECO:0000256" key="4">
    <source>
        <dbReference type="ARBA" id="ARBA00003889"/>
    </source>
</evidence>
<accession>A0ABU1KIZ4</accession>
<comment type="catalytic activity">
    <reaction evidence="3">
        <text>adenosylcob(III)inamide + GTP = adenosylcob(III)inamide phosphate + GDP + H(+)</text>
        <dbReference type="Rhea" id="RHEA:15765"/>
        <dbReference type="ChEBI" id="CHEBI:2480"/>
        <dbReference type="ChEBI" id="CHEBI:15378"/>
        <dbReference type="ChEBI" id="CHEBI:37565"/>
        <dbReference type="ChEBI" id="CHEBI:58189"/>
        <dbReference type="ChEBI" id="CHEBI:58502"/>
        <dbReference type="EC" id="2.7.1.156"/>
    </reaction>
</comment>
<dbReference type="CDD" id="cd00544">
    <property type="entry name" value="CobU"/>
    <property type="match status" value="1"/>
</dbReference>
<protein>
    <recommendedName>
        <fullName evidence="14">Bifunctional adenosylcobalamin biosynthesis protein</fullName>
        <ecNumber evidence="14">2.7.1.156</ecNumber>
        <ecNumber evidence="14">2.7.7.62</ecNumber>
    </recommendedName>
</protein>
<evidence type="ECO:0000256" key="10">
    <source>
        <dbReference type="ARBA" id="ARBA00022741"/>
    </source>
</evidence>
<dbReference type="EC" id="2.7.7.62" evidence="14"/>
<keyword evidence="16" id="KW-1185">Reference proteome</keyword>
<evidence type="ECO:0000313" key="15">
    <source>
        <dbReference type="EMBL" id="MDR6334439.1"/>
    </source>
</evidence>
<comment type="catalytic activity">
    <reaction evidence="1 14">
        <text>adenosylcob(III)inamide + ATP = adenosylcob(III)inamide phosphate + ADP + H(+)</text>
        <dbReference type="Rhea" id="RHEA:15769"/>
        <dbReference type="ChEBI" id="CHEBI:2480"/>
        <dbReference type="ChEBI" id="CHEBI:15378"/>
        <dbReference type="ChEBI" id="CHEBI:30616"/>
        <dbReference type="ChEBI" id="CHEBI:58502"/>
        <dbReference type="ChEBI" id="CHEBI:456216"/>
        <dbReference type="EC" id="2.7.1.156"/>
    </reaction>
</comment>
<evidence type="ECO:0000256" key="3">
    <source>
        <dbReference type="ARBA" id="ARBA00001522"/>
    </source>
</evidence>
<comment type="catalytic activity">
    <reaction evidence="2 14">
        <text>adenosylcob(III)inamide phosphate + GTP + H(+) = adenosylcob(III)inamide-GDP + diphosphate</text>
        <dbReference type="Rhea" id="RHEA:22712"/>
        <dbReference type="ChEBI" id="CHEBI:15378"/>
        <dbReference type="ChEBI" id="CHEBI:33019"/>
        <dbReference type="ChEBI" id="CHEBI:37565"/>
        <dbReference type="ChEBI" id="CHEBI:58502"/>
        <dbReference type="ChEBI" id="CHEBI:60487"/>
        <dbReference type="EC" id="2.7.7.62"/>
    </reaction>
</comment>
<keyword evidence="8 14" id="KW-0169">Cobalamin biosynthesis</keyword>
<dbReference type="RefSeq" id="WP_309750457.1">
    <property type="nucleotide sequence ID" value="NZ_JAVDPY010000005.1"/>
</dbReference>
<comment type="similarity">
    <text evidence="7 14">Belongs to the CobU/CobP family.</text>
</comment>
<evidence type="ECO:0000256" key="14">
    <source>
        <dbReference type="PIRNR" id="PIRNR006135"/>
    </source>
</evidence>
<comment type="pathway">
    <text evidence="5 14">Cofactor biosynthesis; adenosylcobalamin biosynthesis; adenosylcobalamin from cob(II)yrinate a,c-diamide: step 6/7.</text>
</comment>
<sequence>MAEAASAPELVLVLGGARSGKSRFAEGETVRHPGPWTYVATAQLGYGGQPDPEMEARVALHRGRRGGGWETVEAPVDLAAALGALPPDRPVLVDCLTLWLTNHLLADHDLEAEAAALEAALVARPGPTICVANEVGFGIVPDNALARRFRDAAGLLNQRLAARARKVVLVVAGLPLTVKDVTP</sequence>
<dbReference type="NCBIfam" id="NF004469">
    <property type="entry name" value="PRK05800.1"/>
    <property type="match status" value="1"/>
</dbReference>
<evidence type="ECO:0000256" key="8">
    <source>
        <dbReference type="ARBA" id="ARBA00022573"/>
    </source>
</evidence>
<evidence type="ECO:0000256" key="11">
    <source>
        <dbReference type="ARBA" id="ARBA00022777"/>
    </source>
</evidence>
<dbReference type="EMBL" id="JAVDPY010000005">
    <property type="protein sequence ID" value="MDR6334439.1"/>
    <property type="molecule type" value="Genomic_DNA"/>
</dbReference>
<evidence type="ECO:0000256" key="1">
    <source>
        <dbReference type="ARBA" id="ARBA00000312"/>
    </source>
</evidence>
<evidence type="ECO:0000256" key="13">
    <source>
        <dbReference type="ARBA" id="ARBA00023134"/>
    </source>
</evidence>
<dbReference type="EC" id="2.7.1.156" evidence="14"/>
<evidence type="ECO:0000256" key="7">
    <source>
        <dbReference type="ARBA" id="ARBA00007490"/>
    </source>
</evidence>
<evidence type="ECO:0000256" key="5">
    <source>
        <dbReference type="ARBA" id="ARBA00004692"/>
    </source>
</evidence>
<dbReference type="PANTHER" id="PTHR34848:SF1">
    <property type="entry name" value="BIFUNCTIONAL ADENOSYLCOBALAMIN BIOSYNTHESIS PROTEIN COBU"/>
    <property type="match status" value="1"/>
</dbReference>
<dbReference type="PANTHER" id="PTHR34848">
    <property type="match status" value="1"/>
</dbReference>
<evidence type="ECO:0000256" key="2">
    <source>
        <dbReference type="ARBA" id="ARBA00000711"/>
    </source>
</evidence>
<keyword evidence="11 14" id="KW-0418">Kinase</keyword>
<dbReference type="Pfam" id="PF02283">
    <property type="entry name" value="CobU"/>
    <property type="match status" value="1"/>
</dbReference>
<evidence type="ECO:0000256" key="12">
    <source>
        <dbReference type="ARBA" id="ARBA00022840"/>
    </source>
</evidence>
<evidence type="ECO:0000313" key="16">
    <source>
        <dbReference type="Proteomes" id="UP001245370"/>
    </source>
</evidence>
<dbReference type="InterPro" id="IPR003203">
    <property type="entry name" value="CobU/CobP"/>
</dbReference>
<organism evidence="15 16">
    <name type="scientific">Xanthobacter flavus</name>
    <dbReference type="NCBI Taxonomy" id="281"/>
    <lineage>
        <taxon>Bacteria</taxon>
        <taxon>Pseudomonadati</taxon>
        <taxon>Pseudomonadota</taxon>
        <taxon>Alphaproteobacteria</taxon>
        <taxon>Hyphomicrobiales</taxon>
        <taxon>Xanthobacteraceae</taxon>
        <taxon>Xanthobacter</taxon>
    </lineage>
</organism>
<name>A0ABU1KIZ4_XANFL</name>
<keyword evidence="15" id="KW-0548">Nucleotidyltransferase</keyword>
<dbReference type="GO" id="GO:0043752">
    <property type="term" value="F:adenosylcobinamide kinase activity"/>
    <property type="evidence" value="ECO:0007669"/>
    <property type="project" value="UniProtKB-EC"/>
</dbReference>
<dbReference type="SUPFAM" id="SSF52540">
    <property type="entry name" value="P-loop containing nucleoside triphosphate hydrolases"/>
    <property type="match status" value="1"/>
</dbReference>
<dbReference type="Gene3D" id="3.40.50.300">
    <property type="entry name" value="P-loop containing nucleotide triphosphate hydrolases"/>
    <property type="match status" value="1"/>
</dbReference>
<evidence type="ECO:0000256" key="6">
    <source>
        <dbReference type="ARBA" id="ARBA00005159"/>
    </source>
</evidence>
<keyword evidence="9 14" id="KW-0808">Transferase</keyword>
<keyword evidence="12 14" id="KW-0067">ATP-binding</keyword>
<gene>
    <name evidence="15" type="ORF">GGQ86_002921</name>
</gene>